<gene>
    <name evidence="2" type="ORF">LSTR_LSTR014871</name>
</gene>
<name>A0A482WES6_LAOST</name>
<reference evidence="2 3" key="1">
    <citation type="journal article" date="2017" name="Gigascience">
        <title>Genome sequence of the small brown planthopper, Laodelphax striatellus.</title>
        <authorList>
            <person name="Zhu J."/>
            <person name="Jiang F."/>
            <person name="Wang X."/>
            <person name="Yang P."/>
            <person name="Bao Y."/>
            <person name="Zhao W."/>
            <person name="Wang W."/>
            <person name="Lu H."/>
            <person name="Wang Q."/>
            <person name="Cui N."/>
            <person name="Li J."/>
            <person name="Chen X."/>
            <person name="Luo L."/>
            <person name="Yu J."/>
            <person name="Kang L."/>
            <person name="Cui F."/>
        </authorList>
    </citation>
    <scope>NUCLEOTIDE SEQUENCE [LARGE SCALE GENOMIC DNA]</scope>
    <source>
        <strain evidence="2">Lst14</strain>
    </source>
</reference>
<dbReference type="InParanoid" id="A0A482WES6"/>
<accession>A0A482WES6</accession>
<keyword evidence="3" id="KW-1185">Reference proteome</keyword>
<organism evidence="2 3">
    <name type="scientific">Laodelphax striatellus</name>
    <name type="common">Small brown planthopper</name>
    <name type="synonym">Delphax striatella</name>
    <dbReference type="NCBI Taxonomy" id="195883"/>
    <lineage>
        <taxon>Eukaryota</taxon>
        <taxon>Metazoa</taxon>
        <taxon>Ecdysozoa</taxon>
        <taxon>Arthropoda</taxon>
        <taxon>Hexapoda</taxon>
        <taxon>Insecta</taxon>
        <taxon>Pterygota</taxon>
        <taxon>Neoptera</taxon>
        <taxon>Paraneoptera</taxon>
        <taxon>Hemiptera</taxon>
        <taxon>Auchenorrhyncha</taxon>
        <taxon>Fulgoroidea</taxon>
        <taxon>Delphacidae</taxon>
        <taxon>Criomorphinae</taxon>
        <taxon>Laodelphax</taxon>
    </lineage>
</organism>
<dbReference type="EMBL" id="QKKF02038171">
    <property type="protein sequence ID" value="RZF31832.1"/>
    <property type="molecule type" value="Genomic_DNA"/>
</dbReference>
<evidence type="ECO:0000313" key="2">
    <source>
        <dbReference type="EMBL" id="RZF31832.1"/>
    </source>
</evidence>
<feature type="transmembrane region" description="Helical" evidence="1">
    <location>
        <begin position="53"/>
        <end position="72"/>
    </location>
</feature>
<keyword evidence="1" id="KW-1133">Transmembrane helix</keyword>
<comment type="caution">
    <text evidence="2">The sequence shown here is derived from an EMBL/GenBank/DDBJ whole genome shotgun (WGS) entry which is preliminary data.</text>
</comment>
<evidence type="ECO:0000256" key="1">
    <source>
        <dbReference type="SAM" id="Phobius"/>
    </source>
</evidence>
<keyword evidence="1" id="KW-0472">Membrane</keyword>
<evidence type="ECO:0000313" key="3">
    <source>
        <dbReference type="Proteomes" id="UP000291343"/>
    </source>
</evidence>
<sequence>MLGTVLFRSSNNRRLLQSLRTCVLTDSFDNDTNYRFFSSKKWDTEETSQKQNVMGSLSVLGLGIGISLGIYYSKQR</sequence>
<keyword evidence="1" id="KW-0812">Transmembrane</keyword>
<protein>
    <submittedName>
        <fullName evidence="2">Uncharacterized protein</fullName>
    </submittedName>
</protein>
<dbReference type="AlphaFoldDB" id="A0A482WES6"/>
<dbReference type="Proteomes" id="UP000291343">
    <property type="component" value="Unassembled WGS sequence"/>
</dbReference>
<feature type="non-terminal residue" evidence="2">
    <location>
        <position position="76"/>
    </location>
</feature>
<proteinExistence type="predicted"/>